<dbReference type="InterPro" id="IPR046867">
    <property type="entry name" value="AldOxase/xan_DH_MoCoBD2"/>
</dbReference>
<dbReference type="SUPFAM" id="SSF56003">
    <property type="entry name" value="Molybdenum cofactor-binding domain"/>
    <property type="match status" value="1"/>
</dbReference>
<dbReference type="Proteomes" id="UP001220964">
    <property type="component" value="Unassembled WGS sequence"/>
</dbReference>
<keyword evidence="2" id="KW-0560">Oxidoreductase</keyword>
<dbReference type="InterPro" id="IPR008274">
    <property type="entry name" value="AldOxase/xan_DH_MoCoBD1"/>
</dbReference>
<proteinExistence type="predicted"/>
<organism evidence="4 5">
    <name type="scientific">Psychromarinibacter sediminicola</name>
    <dbReference type="NCBI Taxonomy" id="3033385"/>
    <lineage>
        <taxon>Bacteria</taxon>
        <taxon>Pseudomonadati</taxon>
        <taxon>Pseudomonadota</taxon>
        <taxon>Alphaproteobacteria</taxon>
        <taxon>Rhodobacterales</taxon>
        <taxon>Paracoccaceae</taxon>
        <taxon>Psychromarinibacter</taxon>
    </lineage>
</organism>
<evidence type="ECO:0000259" key="3">
    <source>
        <dbReference type="SMART" id="SM01008"/>
    </source>
</evidence>
<dbReference type="Gene3D" id="3.30.365.10">
    <property type="entry name" value="Aldehyde oxidase/xanthine dehydrogenase, molybdopterin binding domain"/>
    <property type="match status" value="4"/>
</dbReference>
<dbReference type="InterPro" id="IPR016208">
    <property type="entry name" value="Ald_Oxase/xanthine_DH-like"/>
</dbReference>
<dbReference type="AlphaFoldDB" id="A0AAE3T821"/>
<evidence type="ECO:0000256" key="2">
    <source>
        <dbReference type="ARBA" id="ARBA00023002"/>
    </source>
</evidence>
<dbReference type="PANTHER" id="PTHR11908:SF132">
    <property type="entry name" value="ALDEHYDE OXIDASE 1-RELATED"/>
    <property type="match status" value="1"/>
</dbReference>
<dbReference type="Pfam" id="PF02738">
    <property type="entry name" value="MoCoBD_1"/>
    <property type="match status" value="1"/>
</dbReference>
<accession>A0AAE3T821</accession>
<dbReference type="InterPro" id="IPR037165">
    <property type="entry name" value="AldOxase/xan_DH_Mopterin-bd_sf"/>
</dbReference>
<dbReference type="Pfam" id="PF01315">
    <property type="entry name" value="Ald_Xan_dh_C"/>
    <property type="match status" value="1"/>
</dbReference>
<dbReference type="EMBL" id="JARGYC010000011">
    <property type="protein sequence ID" value="MDF0600308.1"/>
    <property type="molecule type" value="Genomic_DNA"/>
</dbReference>
<evidence type="ECO:0000313" key="5">
    <source>
        <dbReference type="Proteomes" id="UP001220964"/>
    </source>
</evidence>
<feature type="domain" description="Aldehyde oxidase/xanthine dehydrogenase a/b hammerhead" evidence="3">
    <location>
        <begin position="19"/>
        <end position="138"/>
    </location>
</feature>
<dbReference type="RefSeq" id="WP_275566451.1">
    <property type="nucleotide sequence ID" value="NZ_JARGYC010000011.1"/>
</dbReference>
<sequence>MKFGIGQSVARKEDARFLTGRARYVADIERPRMLHAVVLRAPVAHGRLNGIETEAAKAAPGVAAVLTGADCAADGIGGLSCHTLFPGMHQVKSAPPMPALATDRLTHVGAPVALILADSLAAARDAAELVELDYEELDPVLTPAAAMAEGAPVLHAGAEDNLAFTVALGDAGATEAALAAAAHVTRLELHNNRLSANAIEMRATLAEWDRRDGRLTVHTSTQNPHSVKSDVAGALGLPETQVRVLAPDVGGGFGMKGAVYPEDVLVAWAAKRLERPVLWQADRAESLLSDYHGRDQTVTAELGFDGDGRIAALRVTMDYNQGAHLASGGGVAAMFASTLATGCYDIPVAHTYARGVYTNTAPTQPYRGAGRPEASYLIERLMDKAAAELGEDRVALRRKNLISAGAMPYKTPLLYTIDGGDYAAVLDRALAAADWDGAAARKAAAETKGRRRGIGLAVHMENAGLANEGAEIRFDPSGGVTVLAGTFSHGQGHETVYAQMVSDWLGVPFETVRVVQGDTDAVSFGRGTVASRSMINGGGAIRGAADEVIEKGKAMAAHLMEVSPADVEFAEGTFSVAGTDKAMPIRQIAALSFKPIFPPELGMGLHGQHDFLLQGFAFPNGCQICEVEVDPETGVVELVQLTSVDDVGTVVNPMLLEGQIVGGIAQGMGQALMEDVAYDGETGQLLSGSFMDYAMPRAGDVPPVRFEVLSTDTQSNPLGAKGAGEAGTVGATPVVMSAVLDALAPLGVRELALPASPQRVWAAIRAAEG</sequence>
<dbReference type="Pfam" id="PF20256">
    <property type="entry name" value="MoCoBD_2"/>
    <property type="match status" value="1"/>
</dbReference>
<dbReference type="SUPFAM" id="SSF54665">
    <property type="entry name" value="CO dehydrogenase molybdoprotein N-domain-like"/>
    <property type="match status" value="1"/>
</dbReference>
<evidence type="ECO:0000313" key="4">
    <source>
        <dbReference type="EMBL" id="MDF0600308.1"/>
    </source>
</evidence>
<dbReference type="Gene3D" id="3.90.1170.50">
    <property type="entry name" value="Aldehyde oxidase/xanthine dehydrogenase, a/b hammerhead"/>
    <property type="match status" value="1"/>
</dbReference>
<gene>
    <name evidence="4" type="ORF">P1J78_06165</name>
</gene>
<keyword evidence="1" id="KW-0500">Molybdenum</keyword>
<evidence type="ECO:0000256" key="1">
    <source>
        <dbReference type="ARBA" id="ARBA00022505"/>
    </source>
</evidence>
<dbReference type="GO" id="GO:0016491">
    <property type="term" value="F:oxidoreductase activity"/>
    <property type="evidence" value="ECO:0007669"/>
    <property type="project" value="UniProtKB-KW"/>
</dbReference>
<dbReference type="PANTHER" id="PTHR11908">
    <property type="entry name" value="XANTHINE DEHYDROGENASE"/>
    <property type="match status" value="1"/>
</dbReference>
<dbReference type="InterPro" id="IPR000674">
    <property type="entry name" value="Ald_Oxase/Xan_DH_a/b"/>
</dbReference>
<keyword evidence="5" id="KW-1185">Reference proteome</keyword>
<comment type="caution">
    <text evidence="4">The sequence shown here is derived from an EMBL/GenBank/DDBJ whole genome shotgun (WGS) entry which is preliminary data.</text>
</comment>
<name>A0AAE3T821_9RHOB</name>
<dbReference type="GO" id="GO:0005506">
    <property type="term" value="F:iron ion binding"/>
    <property type="evidence" value="ECO:0007669"/>
    <property type="project" value="InterPro"/>
</dbReference>
<dbReference type="InterPro" id="IPR036856">
    <property type="entry name" value="Ald_Oxase/Xan_DH_a/b_sf"/>
</dbReference>
<dbReference type="SMART" id="SM01008">
    <property type="entry name" value="Ald_Xan_dh_C"/>
    <property type="match status" value="1"/>
</dbReference>
<protein>
    <submittedName>
        <fullName evidence="4">Xanthine dehydrogenase family protein molybdopterin-binding subunit</fullName>
    </submittedName>
</protein>
<reference evidence="4" key="1">
    <citation type="submission" date="2023-03" db="EMBL/GenBank/DDBJ databases">
        <title>Multiphase analysis and comparison of six strains from genera Psychromarinibacter, Lutimaribacter, and Maritimibacter, including a novel species: Psychromarinibacter sediminicola sp. nov.</title>
        <authorList>
            <person name="Wang Y.-H."/>
            <person name="Ye M.-Q."/>
            <person name="Du Z.-J."/>
        </authorList>
    </citation>
    <scope>NUCLEOTIDE SEQUENCE</scope>
    <source>
        <strain evidence="4">C21-152</strain>
    </source>
</reference>